<dbReference type="KEGG" id="cheb:HH215_03140"/>
<dbReference type="Proteomes" id="UP000502248">
    <property type="component" value="Chromosome"/>
</dbReference>
<gene>
    <name evidence="1" type="ORF">HH215_03140</name>
</gene>
<dbReference type="RefSeq" id="WP_169278575.1">
    <property type="nucleotide sequence ID" value="NZ_CP051680.1"/>
</dbReference>
<dbReference type="EMBL" id="CP051680">
    <property type="protein sequence ID" value="QJD82275.1"/>
    <property type="molecule type" value="Genomic_DNA"/>
</dbReference>
<keyword evidence="2" id="KW-1185">Reference proteome</keyword>
<accession>A0A7Z2VG35</accession>
<protein>
    <submittedName>
        <fullName evidence="1">Uncharacterized protein</fullName>
    </submittedName>
</protein>
<sequence>MADGYRLDSNVLTNDELAAIVTALRSISTSYEKDQHQQLMEKIQSVIPHAYSEQFLHKTNRVLIDFSPWAGNEWLQPKLQLLEESVDSCQITRFNYTKCRR</sequence>
<evidence type="ECO:0000313" key="1">
    <source>
        <dbReference type="EMBL" id="QJD82275.1"/>
    </source>
</evidence>
<organism evidence="1 2">
    <name type="scientific">Cohnella herbarum</name>
    <dbReference type="NCBI Taxonomy" id="2728023"/>
    <lineage>
        <taxon>Bacteria</taxon>
        <taxon>Bacillati</taxon>
        <taxon>Bacillota</taxon>
        <taxon>Bacilli</taxon>
        <taxon>Bacillales</taxon>
        <taxon>Paenibacillaceae</taxon>
        <taxon>Cohnella</taxon>
    </lineage>
</organism>
<evidence type="ECO:0000313" key="2">
    <source>
        <dbReference type="Proteomes" id="UP000502248"/>
    </source>
</evidence>
<reference evidence="1 2" key="1">
    <citation type="submission" date="2020-04" db="EMBL/GenBank/DDBJ databases">
        <title>Genome sequencing of novel species.</title>
        <authorList>
            <person name="Heo J."/>
            <person name="Kim S.-J."/>
            <person name="Kim J.-S."/>
            <person name="Hong S.-B."/>
            <person name="Kwon S.-W."/>
        </authorList>
    </citation>
    <scope>NUCLEOTIDE SEQUENCE [LARGE SCALE GENOMIC DNA]</scope>
    <source>
        <strain evidence="1 2">MFER-1</strain>
    </source>
</reference>
<name>A0A7Z2VG35_9BACL</name>
<dbReference type="AlphaFoldDB" id="A0A7Z2VG35"/>
<proteinExistence type="predicted"/>